<keyword evidence="3" id="KW-1185">Reference proteome</keyword>
<dbReference type="GO" id="GO:0003964">
    <property type="term" value="F:RNA-directed DNA polymerase activity"/>
    <property type="evidence" value="ECO:0007669"/>
    <property type="project" value="UniProtKB-KW"/>
</dbReference>
<dbReference type="Pfam" id="PF13966">
    <property type="entry name" value="zf-RVT"/>
    <property type="match status" value="1"/>
</dbReference>
<dbReference type="OrthoDB" id="1002412at2759"/>
<accession>A0A200QNB7</accession>
<evidence type="ECO:0000259" key="1">
    <source>
        <dbReference type="Pfam" id="PF13966"/>
    </source>
</evidence>
<evidence type="ECO:0000313" key="3">
    <source>
        <dbReference type="Proteomes" id="UP000195402"/>
    </source>
</evidence>
<keyword evidence="2" id="KW-0695">RNA-directed DNA polymerase</keyword>
<protein>
    <submittedName>
        <fullName evidence="2">Reverse transcriptase zinc-binding domain</fullName>
    </submittedName>
</protein>
<organism evidence="2 3">
    <name type="scientific">Macleaya cordata</name>
    <name type="common">Five-seeded plume-poppy</name>
    <name type="synonym">Bocconia cordata</name>
    <dbReference type="NCBI Taxonomy" id="56857"/>
    <lineage>
        <taxon>Eukaryota</taxon>
        <taxon>Viridiplantae</taxon>
        <taxon>Streptophyta</taxon>
        <taxon>Embryophyta</taxon>
        <taxon>Tracheophyta</taxon>
        <taxon>Spermatophyta</taxon>
        <taxon>Magnoliopsida</taxon>
        <taxon>Ranunculales</taxon>
        <taxon>Papaveraceae</taxon>
        <taxon>Papaveroideae</taxon>
        <taxon>Macleaya</taxon>
    </lineage>
</organism>
<dbReference type="InterPro" id="IPR026960">
    <property type="entry name" value="RVT-Znf"/>
</dbReference>
<dbReference type="Proteomes" id="UP000195402">
    <property type="component" value="Unassembled WGS sequence"/>
</dbReference>
<keyword evidence="2" id="KW-0548">Nucleotidyltransferase</keyword>
<gene>
    <name evidence="2" type="ORF">BVC80_8765g2</name>
</gene>
<comment type="caution">
    <text evidence="2">The sequence shown here is derived from an EMBL/GenBank/DDBJ whole genome shotgun (WGS) entry which is preliminary data.</text>
</comment>
<dbReference type="InParanoid" id="A0A200QNB7"/>
<feature type="domain" description="Reverse transcriptase zinc-binding" evidence="1">
    <location>
        <begin position="118"/>
        <end position="193"/>
    </location>
</feature>
<dbReference type="AlphaFoldDB" id="A0A200QNB7"/>
<proteinExistence type="predicted"/>
<evidence type="ECO:0000313" key="2">
    <source>
        <dbReference type="EMBL" id="OVA11963.1"/>
    </source>
</evidence>
<dbReference type="EMBL" id="MVGT01001454">
    <property type="protein sequence ID" value="OVA11963.1"/>
    <property type="molecule type" value="Genomic_DNA"/>
</dbReference>
<name>A0A200QNB7_MACCD</name>
<keyword evidence="2" id="KW-0808">Transferase</keyword>
<reference evidence="2 3" key="1">
    <citation type="journal article" date="2017" name="Mol. Plant">
        <title>The Genome of Medicinal Plant Macleaya cordata Provides New Insights into Benzylisoquinoline Alkaloids Metabolism.</title>
        <authorList>
            <person name="Liu X."/>
            <person name="Liu Y."/>
            <person name="Huang P."/>
            <person name="Ma Y."/>
            <person name="Qing Z."/>
            <person name="Tang Q."/>
            <person name="Cao H."/>
            <person name="Cheng P."/>
            <person name="Zheng Y."/>
            <person name="Yuan Z."/>
            <person name="Zhou Y."/>
            <person name="Liu J."/>
            <person name="Tang Z."/>
            <person name="Zhuo Y."/>
            <person name="Zhang Y."/>
            <person name="Yu L."/>
            <person name="Huang J."/>
            <person name="Yang P."/>
            <person name="Peng Q."/>
            <person name="Zhang J."/>
            <person name="Jiang W."/>
            <person name="Zhang Z."/>
            <person name="Lin K."/>
            <person name="Ro D.K."/>
            <person name="Chen X."/>
            <person name="Xiong X."/>
            <person name="Shang Y."/>
            <person name="Huang S."/>
            <person name="Zeng J."/>
        </authorList>
    </citation>
    <scope>NUCLEOTIDE SEQUENCE [LARGE SCALE GENOMIC DNA]</scope>
    <source>
        <strain evidence="3">cv. BLH2017</strain>
        <tissue evidence="2">Root</tissue>
    </source>
</reference>
<sequence>MNLLKEYGNASGHIVSKEKSTLFVGQSARGRAHQLSNLIDYWLPSLNGSIADYLQISTSRQSELKSFVAAYIHSNIWSIHAALRAYNHQLVEDIEQHPIPLAMNDHSIWNQSPDGVLTLKNAYDFTRQHNCAVNWPKKILTSFISPRRSCVLWRLLYGRMPTDDTLKRSEMLMVSCYSLCRQPSVEESSNHLF</sequence>